<feature type="chain" id="PRO_5046746574" evidence="1">
    <location>
        <begin position="23"/>
        <end position="170"/>
    </location>
</feature>
<dbReference type="Proteomes" id="UP001205601">
    <property type="component" value="Unassembled WGS sequence"/>
</dbReference>
<evidence type="ECO:0000256" key="1">
    <source>
        <dbReference type="SAM" id="SignalP"/>
    </source>
</evidence>
<reference evidence="3" key="1">
    <citation type="submission" date="2023-07" db="EMBL/GenBank/DDBJ databases">
        <title>Defluviimonas sediminis sp. nov., isolated from mangrove sediment.</title>
        <authorList>
            <person name="Liu L."/>
            <person name="Li J."/>
            <person name="Huang Y."/>
            <person name="Pan J."/>
            <person name="Li M."/>
        </authorList>
    </citation>
    <scope>NUCLEOTIDE SEQUENCE [LARGE SCALE GENOMIC DNA]</scope>
    <source>
        <strain evidence="3">FT324</strain>
    </source>
</reference>
<gene>
    <name evidence="2" type="ORF">N5I32_02475</name>
</gene>
<evidence type="ECO:0000313" key="3">
    <source>
        <dbReference type="Proteomes" id="UP001205601"/>
    </source>
</evidence>
<dbReference type="InterPro" id="IPR012674">
    <property type="entry name" value="Calycin"/>
</dbReference>
<accession>A0ABT2NLH1</accession>
<dbReference type="SUPFAM" id="SSF50814">
    <property type="entry name" value="Lipocalins"/>
    <property type="match status" value="1"/>
</dbReference>
<dbReference type="EMBL" id="JAOCQF010000001">
    <property type="protein sequence ID" value="MCT8328370.1"/>
    <property type="molecule type" value="Genomic_DNA"/>
</dbReference>
<protein>
    <submittedName>
        <fullName evidence="2">Lipocalin family protein</fullName>
    </submittedName>
</protein>
<comment type="caution">
    <text evidence="2">The sequence shown here is derived from an EMBL/GenBank/DDBJ whole genome shotgun (WGS) entry which is preliminary data.</text>
</comment>
<feature type="signal peptide" evidence="1">
    <location>
        <begin position="1"/>
        <end position="22"/>
    </location>
</feature>
<evidence type="ECO:0000313" key="2">
    <source>
        <dbReference type="EMBL" id="MCT8328370.1"/>
    </source>
</evidence>
<dbReference type="RefSeq" id="WP_261493803.1">
    <property type="nucleotide sequence ID" value="NZ_JAOCQF010000001.1"/>
</dbReference>
<dbReference type="Gene3D" id="2.40.128.20">
    <property type="match status" value="1"/>
</dbReference>
<sequence>MRKGLRLAVVLALLAGCSVGPVAPLRDPGVPLTSLALFDPARMAGEWHLAAAFAGDVGCGPVSERWVPRGDGSLAVTGSACRDGRRVALDTVAMPSGPGRFTRRGALGAESLWILWADADNRVAVVGTPDGSFGRVLTREPVPRGDLMQAARDVLDFNGYDLARLVAATP</sequence>
<keyword evidence="1" id="KW-0732">Signal</keyword>
<name>A0ABT2NLH1_9RHOB</name>
<organism evidence="2 3">
    <name type="scientific">Albidovulum sediminis</name>
    <dbReference type="NCBI Taxonomy" id="3066345"/>
    <lineage>
        <taxon>Bacteria</taxon>
        <taxon>Pseudomonadati</taxon>
        <taxon>Pseudomonadota</taxon>
        <taxon>Alphaproteobacteria</taxon>
        <taxon>Rhodobacterales</taxon>
        <taxon>Paracoccaceae</taxon>
        <taxon>Albidovulum</taxon>
    </lineage>
</organism>
<proteinExistence type="predicted"/>
<keyword evidence="3" id="KW-1185">Reference proteome</keyword>
<dbReference type="PROSITE" id="PS51257">
    <property type="entry name" value="PROKAR_LIPOPROTEIN"/>
    <property type="match status" value="1"/>
</dbReference>